<evidence type="ECO:0000313" key="11">
    <source>
        <dbReference type="EMBL" id="KMY89561.1"/>
    </source>
</evidence>
<keyword evidence="4 11" id="KW-0413">Isomerase</keyword>
<evidence type="ECO:0000256" key="7">
    <source>
        <dbReference type="ARBA" id="ARBA00080257"/>
    </source>
</evidence>
<evidence type="ECO:0000256" key="2">
    <source>
        <dbReference type="ARBA" id="ARBA00022553"/>
    </source>
</evidence>
<comment type="function">
    <text evidence="5">Pseudouridine synthase that catalyzes pseudouridylation of mRNAs.</text>
</comment>
<evidence type="ECO:0000256" key="3">
    <source>
        <dbReference type="ARBA" id="ARBA00022664"/>
    </source>
</evidence>
<dbReference type="InterPro" id="IPR020103">
    <property type="entry name" value="PsdUridine_synth_cat_dom_sf"/>
</dbReference>
<accession>A0A0J9R091</accession>
<gene>
    <name evidence="11" type="primary">Dsim\GD23709</name>
    <name evidence="11" type="ORF">Dsimw501_GD23709</name>
</gene>
<dbReference type="InterPro" id="IPR006224">
    <property type="entry name" value="PsdUridine_synth_RluA-like_CS"/>
</dbReference>
<evidence type="ECO:0000256" key="9">
    <source>
        <dbReference type="SAM" id="MobiDB-lite"/>
    </source>
</evidence>
<reference evidence="11" key="2">
    <citation type="submission" date="2014-06" db="EMBL/GenBank/DDBJ databases">
        <authorList>
            <person name="Hu T."/>
            <person name="Eisen M.B."/>
            <person name="Thornton K.R."/>
            <person name="Andolfatto P."/>
        </authorList>
    </citation>
    <scope>NUCLEOTIDE SEQUENCE</scope>
    <source>
        <strain evidence="11">W501</strain>
    </source>
</reference>
<dbReference type="Pfam" id="PF00849">
    <property type="entry name" value="PseudoU_synth_2"/>
    <property type="match status" value="1"/>
</dbReference>
<reference evidence="11" key="3">
    <citation type="submission" date="2015-04" db="EMBL/GenBank/DDBJ databases">
        <authorList>
            <consortium name="FlyBase"/>
        </authorList>
    </citation>
    <scope>NUCLEOTIDE SEQUENCE</scope>
    <source>
        <strain evidence="11">W501</strain>
    </source>
</reference>
<dbReference type="InterPro" id="IPR006225">
    <property type="entry name" value="PsdUridine_synth_RluC/D"/>
</dbReference>
<feature type="region of interest" description="Disordered" evidence="9">
    <location>
        <begin position="70"/>
        <end position="125"/>
    </location>
</feature>
<dbReference type="OrthoDB" id="424794at2759"/>
<dbReference type="InterPro" id="IPR006145">
    <property type="entry name" value="PsdUridine_synth_RsuA/RluA"/>
</dbReference>
<dbReference type="AlphaFoldDB" id="A0A0J9R091"/>
<dbReference type="EMBL" id="CM002910">
    <property type="protein sequence ID" value="KMY89561.1"/>
    <property type="molecule type" value="Genomic_DNA"/>
</dbReference>
<dbReference type="GO" id="GO:0000455">
    <property type="term" value="P:enzyme-directed rRNA pseudouridine synthesis"/>
    <property type="evidence" value="ECO:0007669"/>
    <property type="project" value="TreeGrafter"/>
</dbReference>
<protein>
    <recommendedName>
        <fullName evidence="6">Pseudouridylate synthase RPUSD2</fullName>
    </recommendedName>
    <alternativeName>
        <fullName evidence="7">RNA pseudouridylate synthase domain-containing protein 2</fullName>
    </alternativeName>
</protein>
<dbReference type="GO" id="GO:1990481">
    <property type="term" value="P:mRNA pseudouridine synthesis"/>
    <property type="evidence" value="ECO:0007669"/>
    <property type="project" value="EnsemblMetazoa"/>
</dbReference>
<evidence type="ECO:0000259" key="10">
    <source>
        <dbReference type="Pfam" id="PF00849"/>
    </source>
</evidence>
<dbReference type="Bgee" id="FBgn0195085">
    <property type="expression patterns" value="Expressed in embryo and 3 other cell types or tissues"/>
</dbReference>
<evidence type="ECO:0000256" key="5">
    <source>
        <dbReference type="ARBA" id="ARBA00057241"/>
    </source>
</evidence>
<proteinExistence type="inferred from homology"/>
<evidence type="ECO:0000256" key="1">
    <source>
        <dbReference type="ARBA" id="ARBA00010876"/>
    </source>
</evidence>
<name>A0A0J9R091_DROSI</name>
<dbReference type="PROSITE" id="PS01129">
    <property type="entry name" value="PSI_RLU"/>
    <property type="match status" value="1"/>
</dbReference>
<dbReference type="NCBIfam" id="TIGR00005">
    <property type="entry name" value="rluA_subfam"/>
    <property type="match status" value="1"/>
</dbReference>
<sequence length="573" mass="65595">MRFLRQFRGVLRLRCLDILVNRPQIKNNKQFSWLSKMQSPKLLRNAQTQHGDASSVDVENIFLHRHMLSTNPTSGGNLHDREDDPKCVWFPDDQDGSPAESKDPPISISEEKSETQSKEVLPEKRKACSTDDEVHVKKVKLDANGLKTKRPGFSDERYDETSYYFENGLRKVYPYFFTFTTFAKGRWVDEKILDVFVREFRAAPPEEYERSLEAGKLTVNSEKVPKDYRIKHNDLLANVVHRHEVPVTSQPIKIVFMDKDIVVVNKPASIPVHPCGRYRHNTVVFILAKEHNLKNLRTIHRLDRLTSGLLLFGRTAEKARELELQIRTRQVQKEYVCRVEGRFPDGIVECNEKIDVVSYKIGVCKVSPKGKDCKTTFKRIGEVGSDSIVLCKPLTGRMHQIRVHLQYLGYPISNDPLYNHEVFGPLKGRGGDIGGISEEQLISNLISIHNAETWLGLEEDQIVSGEIKNAAASTSVVENHINSETEKPVISQNLEPSNEIATQTCYEEPDRSFDSKKATSDPQCSECKLNYRDPGTKDLIMYLHAWKYKGIGWEYETELPDWACNSNIDYDQV</sequence>
<evidence type="ECO:0000256" key="6">
    <source>
        <dbReference type="ARBA" id="ARBA00072682"/>
    </source>
</evidence>
<dbReference type="InterPro" id="IPR050188">
    <property type="entry name" value="RluA_PseudoU_synthase"/>
</dbReference>
<comment type="similarity">
    <text evidence="1">Belongs to the pseudouridine synthase RluA family.</text>
</comment>
<dbReference type="CDD" id="cd02557">
    <property type="entry name" value="PseudoU_synth_ScRIB2"/>
    <property type="match status" value="1"/>
</dbReference>
<dbReference type="Gene3D" id="3.30.2350.10">
    <property type="entry name" value="Pseudouridine synthase"/>
    <property type="match status" value="1"/>
</dbReference>
<organism evidence="11">
    <name type="scientific">Drosophila simulans</name>
    <name type="common">Fruit fly</name>
    <dbReference type="NCBI Taxonomy" id="7240"/>
    <lineage>
        <taxon>Eukaryota</taxon>
        <taxon>Metazoa</taxon>
        <taxon>Ecdysozoa</taxon>
        <taxon>Arthropoda</taxon>
        <taxon>Hexapoda</taxon>
        <taxon>Insecta</taxon>
        <taxon>Pterygota</taxon>
        <taxon>Neoptera</taxon>
        <taxon>Endopterygota</taxon>
        <taxon>Diptera</taxon>
        <taxon>Brachycera</taxon>
        <taxon>Muscomorpha</taxon>
        <taxon>Ephydroidea</taxon>
        <taxon>Drosophilidae</taxon>
        <taxon>Drosophila</taxon>
        <taxon>Sophophora</taxon>
    </lineage>
</organism>
<evidence type="ECO:0000256" key="8">
    <source>
        <dbReference type="PIRSR" id="PIRSR606225-1"/>
    </source>
</evidence>
<reference evidence="11" key="1">
    <citation type="journal article" date="2013" name="Genome Res.">
        <title>A second-generation assembly of the Drosophila simulans genome provides new insights into patterns of lineage-specific divergence.</title>
        <authorList>
            <person name="Hu T.T."/>
            <person name="Eisen M.B."/>
            <person name="Thornton K.R."/>
            <person name="Andolfatto P."/>
        </authorList>
    </citation>
    <scope>NUCLEOTIDE SEQUENCE [LARGE SCALE GENOMIC DNA]</scope>
    <source>
        <strain evidence="11">W501</strain>
    </source>
</reference>
<dbReference type="PANTHER" id="PTHR21600">
    <property type="entry name" value="MITOCHONDRIAL RNA PSEUDOURIDINE SYNTHASE"/>
    <property type="match status" value="1"/>
</dbReference>
<feature type="compositionally biased region" description="Basic and acidic residues" evidence="9">
    <location>
        <begin position="109"/>
        <end position="125"/>
    </location>
</feature>
<evidence type="ECO:0000256" key="4">
    <source>
        <dbReference type="ARBA" id="ARBA00023235"/>
    </source>
</evidence>
<dbReference type="GO" id="GO:0006397">
    <property type="term" value="P:mRNA processing"/>
    <property type="evidence" value="ECO:0007669"/>
    <property type="project" value="UniProtKB-KW"/>
</dbReference>
<dbReference type="KEGG" id="dsi:Dsimw501_GD23709"/>
<dbReference type="Proteomes" id="UP000035880">
    <property type="component" value="Chromosome 2L"/>
</dbReference>
<feature type="domain" description="Pseudouridine synthase RsuA/RluA-like" evidence="10">
    <location>
        <begin position="260"/>
        <end position="406"/>
    </location>
</feature>
<keyword evidence="3" id="KW-0507">mRNA processing</keyword>
<dbReference type="GO" id="GO:0009982">
    <property type="term" value="F:pseudouridine synthase activity"/>
    <property type="evidence" value="ECO:0007669"/>
    <property type="project" value="EnsemblMetazoa"/>
</dbReference>
<dbReference type="PANTHER" id="PTHR21600:SF40">
    <property type="entry name" value="PSEUDOURIDYLATE SYNTHASE RPUSD2"/>
    <property type="match status" value="1"/>
</dbReference>
<dbReference type="SUPFAM" id="SSF55120">
    <property type="entry name" value="Pseudouridine synthase"/>
    <property type="match status" value="1"/>
</dbReference>
<dbReference type="FunFam" id="3.30.2350.10:FF:000010">
    <property type="entry name" value="RNA pseudouridine synthase domain-containing 2"/>
    <property type="match status" value="1"/>
</dbReference>
<feature type="active site" evidence="8">
    <location>
        <position position="303"/>
    </location>
</feature>
<dbReference type="GO" id="GO:0003723">
    <property type="term" value="F:RNA binding"/>
    <property type="evidence" value="ECO:0007669"/>
    <property type="project" value="InterPro"/>
</dbReference>
<keyword evidence="2" id="KW-0597">Phosphoprotein</keyword>